<dbReference type="EMBL" id="ASDZ01000032">
    <property type="protein sequence ID" value="EOK10073.1"/>
    <property type="molecule type" value="Genomic_DNA"/>
</dbReference>
<reference evidence="1 2" key="1">
    <citation type="submission" date="2013-02" db="EMBL/GenBank/DDBJ databases">
        <title>The Genome Sequence of Enterococcus faecalis ATCC_6055.</title>
        <authorList>
            <consortium name="The Broad Institute Genome Sequencing Platform"/>
            <consortium name="The Broad Institute Genome Sequencing Center for Infectious Disease"/>
            <person name="Earl A.M."/>
            <person name="Gilmore M.S."/>
            <person name="Lebreton F."/>
            <person name="Walker B."/>
            <person name="Young S.K."/>
            <person name="Zeng Q."/>
            <person name="Gargeya S."/>
            <person name="Fitzgerald M."/>
            <person name="Haas B."/>
            <person name="Abouelleil A."/>
            <person name="Alvarado L."/>
            <person name="Arachchi H.M."/>
            <person name="Berlin A.M."/>
            <person name="Chapman S.B."/>
            <person name="Dewar J."/>
            <person name="Goldberg J."/>
            <person name="Griggs A."/>
            <person name="Gujja S."/>
            <person name="Hansen M."/>
            <person name="Howarth C."/>
            <person name="Imamovic A."/>
            <person name="Larimer J."/>
            <person name="McCowan C."/>
            <person name="Murphy C."/>
            <person name="Neiman D."/>
            <person name="Pearson M."/>
            <person name="Priest M."/>
            <person name="Roberts A."/>
            <person name="Saif S."/>
            <person name="Shea T."/>
            <person name="Sisk P."/>
            <person name="Sykes S."/>
            <person name="Wortman J."/>
            <person name="Nusbaum C."/>
            <person name="Birren B."/>
        </authorList>
    </citation>
    <scope>NUCLEOTIDE SEQUENCE [LARGE SCALE GENOMIC DNA]</scope>
    <source>
        <strain evidence="1 2">ATCC 6055</strain>
    </source>
</reference>
<organism evidence="1 2">
    <name type="scientific">Enterococcus faecalis ATCC 6055</name>
    <dbReference type="NCBI Taxonomy" id="1169311"/>
    <lineage>
        <taxon>Bacteria</taxon>
        <taxon>Bacillati</taxon>
        <taxon>Bacillota</taxon>
        <taxon>Bacilli</taxon>
        <taxon>Lactobacillales</taxon>
        <taxon>Enterococcaceae</taxon>
        <taxon>Enterococcus</taxon>
    </lineage>
</organism>
<dbReference type="PATRIC" id="fig|1169311.3.peg.2524"/>
<gene>
    <name evidence="1" type="ORF">WOU_02564</name>
</gene>
<comment type="caution">
    <text evidence="1">The sequence shown here is derived from an EMBL/GenBank/DDBJ whole genome shotgun (WGS) entry which is preliminary data.</text>
</comment>
<evidence type="ECO:0000313" key="2">
    <source>
        <dbReference type="Proteomes" id="UP000013638"/>
    </source>
</evidence>
<proteinExistence type="predicted"/>
<protein>
    <recommendedName>
        <fullName evidence="3">Phage protein</fullName>
    </recommendedName>
</protein>
<dbReference type="RefSeq" id="WP_010829063.1">
    <property type="nucleotide sequence ID" value="NZ_KB944867.1"/>
</dbReference>
<evidence type="ECO:0008006" key="3">
    <source>
        <dbReference type="Google" id="ProtNLM"/>
    </source>
</evidence>
<dbReference type="HOGENOM" id="CLU_2989610_0_0_9"/>
<evidence type="ECO:0000313" key="1">
    <source>
        <dbReference type="EMBL" id="EOK10073.1"/>
    </source>
</evidence>
<dbReference type="AlphaFoldDB" id="R3HXA0"/>
<accession>R3HXA0</accession>
<sequence length="57" mass="6908">MNKYDVEKRLCDELNIEYINLNLRTGPSYIFTEEEYQELKADYAKLFLQLENIDENN</sequence>
<name>R3HXA0_ENTFL</name>
<dbReference type="Proteomes" id="UP000013638">
    <property type="component" value="Unassembled WGS sequence"/>
</dbReference>